<feature type="region of interest" description="Disordered" evidence="1">
    <location>
        <begin position="443"/>
        <end position="469"/>
    </location>
</feature>
<dbReference type="InterPro" id="IPR013952">
    <property type="entry name" value="DUF1776_fun"/>
</dbReference>
<keyword evidence="2" id="KW-0472">Membrane</keyword>
<feature type="region of interest" description="Disordered" evidence="1">
    <location>
        <begin position="50"/>
        <end position="70"/>
    </location>
</feature>
<evidence type="ECO:0000256" key="1">
    <source>
        <dbReference type="SAM" id="MobiDB-lite"/>
    </source>
</evidence>
<dbReference type="SUPFAM" id="SSF51735">
    <property type="entry name" value="NAD(P)-binding Rossmann-fold domains"/>
    <property type="match status" value="1"/>
</dbReference>
<proteinExistence type="predicted"/>
<reference evidence="3 4" key="1">
    <citation type="journal article" date="2013" name="BMC Genomics">
        <title>Genomics-driven discovery of the pneumocandin biosynthetic gene cluster in the fungus Glarea lozoyensis.</title>
        <authorList>
            <person name="Chen L."/>
            <person name="Yue Q."/>
            <person name="Zhang X."/>
            <person name="Xiang M."/>
            <person name="Wang C."/>
            <person name="Li S."/>
            <person name="Che Y."/>
            <person name="Ortiz-Lopez F.J."/>
            <person name="Bills G.F."/>
            <person name="Liu X."/>
            <person name="An Z."/>
        </authorList>
    </citation>
    <scope>NUCLEOTIDE SEQUENCE [LARGE SCALE GENOMIC DNA]</scope>
    <source>
        <strain evidence="4">ATCC 20868 / MF5171</strain>
    </source>
</reference>
<dbReference type="OrthoDB" id="5308060at2759"/>
<gene>
    <name evidence="3" type="ORF">GLAREA_08462</name>
</gene>
<dbReference type="EMBL" id="KE145373">
    <property type="protein sequence ID" value="EPE24609.1"/>
    <property type="molecule type" value="Genomic_DNA"/>
</dbReference>
<evidence type="ECO:0000313" key="3">
    <source>
        <dbReference type="EMBL" id="EPE24609.1"/>
    </source>
</evidence>
<dbReference type="RefSeq" id="XP_008088697.1">
    <property type="nucleotide sequence ID" value="XM_008090506.1"/>
</dbReference>
<dbReference type="Proteomes" id="UP000016922">
    <property type="component" value="Unassembled WGS sequence"/>
</dbReference>
<accession>S3CH37</accession>
<dbReference type="InterPro" id="IPR036291">
    <property type="entry name" value="NAD(P)-bd_dom_sf"/>
</dbReference>
<dbReference type="HOGENOM" id="CLU_022136_0_0_1"/>
<keyword evidence="2" id="KW-0812">Transmembrane</keyword>
<organism evidence="3 4">
    <name type="scientific">Glarea lozoyensis (strain ATCC 20868 / MF5171)</name>
    <dbReference type="NCBI Taxonomy" id="1116229"/>
    <lineage>
        <taxon>Eukaryota</taxon>
        <taxon>Fungi</taxon>
        <taxon>Dikarya</taxon>
        <taxon>Ascomycota</taxon>
        <taxon>Pezizomycotina</taxon>
        <taxon>Leotiomycetes</taxon>
        <taxon>Helotiales</taxon>
        <taxon>Helotiaceae</taxon>
        <taxon>Glarea</taxon>
    </lineage>
</organism>
<keyword evidence="2" id="KW-1133">Transmembrane helix</keyword>
<dbReference type="PANTHER" id="PTHR43313">
    <property type="entry name" value="SHORT-CHAIN DEHYDROGENASE/REDUCTASE FAMILY 9C"/>
    <property type="match status" value="1"/>
</dbReference>
<feature type="compositionally biased region" description="Low complexity" evidence="1">
    <location>
        <begin position="443"/>
        <end position="460"/>
    </location>
</feature>
<dbReference type="AlphaFoldDB" id="S3CH37"/>
<name>S3CH37_GLAL2</name>
<dbReference type="GeneID" id="19467510"/>
<evidence type="ECO:0000256" key="2">
    <source>
        <dbReference type="SAM" id="Phobius"/>
    </source>
</evidence>
<dbReference type="STRING" id="1116229.S3CH37"/>
<keyword evidence="4" id="KW-1185">Reference proteome</keyword>
<dbReference type="KEGG" id="glz:GLAREA_08462"/>
<dbReference type="OMA" id="HDVRRYS"/>
<dbReference type="PANTHER" id="PTHR43313:SF1">
    <property type="entry name" value="3BETA-HYDROXYSTEROID DEHYDROGENASE DHS-16"/>
    <property type="match status" value="1"/>
</dbReference>
<dbReference type="eggNOG" id="ENOG502QWSS">
    <property type="taxonomic scope" value="Eukaryota"/>
</dbReference>
<protein>
    <submittedName>
        <fullName evidence="3">NAD(P)-binding Rossmann-fold containing protein</fullName>
    </submittedName>
</protein>
<dbReference type="Pfam" id="PF08643">
    <property type="entry name" value="DUF1776"/>
    <property type="match status" value="1"/>
</dbReference>
<feature type="transmembrane region" description="Helical" evidence="2">
    <location>
        <begin position="90"/>
        <end position="107"/>
    </location>
</feature>
<dbReference type="Gene3D" id="3.40.50.720">
    <property type="entry name" value="NAD(P)-binding Rossmann-like Domain"/>
    <property type="match status" value="1"/>
</dbReference>
<sequence>MSADDQAFLDVLSSVPNEIKRYTNDVADYVDKHLSHVSNVLRETLSSSRWIPESARPRPPPPPPRSFVQQVTSPSSLYQRLHNWVADHKIITGIVVVAVGGVTYHIIRRRSSRKKRRARRAGNGARLEVVVIAGAPSEPITRSISLDLERRGFVVYIVCNTVEEEIQVQSESRPDIKPLMIDIVDPESARASIERFSIHLNTPHAAFQGARPHRLEFRSLILIPSTTYPSQPIATLSPSTLSDLFNTRLLTPILTLQTFLPLLQSLPSNQTHPSSRKKAEPSVLVLTPSIISSLSPAFHLPESTIISALTSFTTVLKAELKPLNIPVTHLQLGNFDIRAFAPHNKQLTLSGARAETRAWNESTRGAYARNYVNTTTKSPSLGHGSSLRELNNAVFDSMVSGRGGVVRVGMGSSVYGFVGRWVPSGLVAHMMGMRSATSSLAESSSGSEIGVSSSGDVSPGSGNGSHIGVDGLERSEYVNVYEYKNEKDVEGEHYN</sequence>
<evidence type="ECO:0000313" key="4">
    <source>
        <dbReference type="Proteomes" id="UP000016922"/>
    </source>
</evidence>